<feature type="transmembrane region" description="Helical" evidence="6">
    <location>
        <begin position="68"/>
        <end position="86"/>
    </location>
</feature>
<dbReference type="GO" id="GO:0016020">
    <property type="term" value="C:membrane"/>
    <property type="evidence" value="ECO:0007669"/>
    <property type="project" value="UniProtKB-SubCell"/>
</dbReference>
<dbReference type="OrthoDB" id="9770923at2"/>
<reference evidence="9" key="2">
    <citation type="submission" date="2015-07" db="EMBL/GenBank/DDBJ databases">
        <title>MeaNS - Measles Nucleotide Surveillance Program.</title>
        <authorList>
            <person name="Tran T."/>
            <person name="Druce J."/>
        </authorList>
    </citation>
    <scope>NUCLEOTIDE SEQUENCE</scope>
    <source>
        <strain evidence="9">DSM 9887</strain>
    </source>
</reference>
<evidence type="ECO:0000313" key="9">
    <source>
        <dbReference type="EMBL" id="KNB71124.1"/>
    </source>
</evidence>
<dbReference type="Proteomes" id="UP000319578">
    <property type="component" value="Unassembled WGS sequence"/>
</dbReference>
<keyword evidence="4 6" id="KW-1133">Transmembrane helix</keyword>
<keyword evidence="5 6" id="KW-0472">Membrane</keyword>
<reference evidence="10" key="1">
    <citation type="submission" date="2015-07" db="EMBL/GenBank/DDBJ databases">
        <title>Genome sequencing project for genomic taxonomy and phylogenomics of Bacillus-like bacteria.</title>
        <authorList>
            <person name="Liu B."/>
            <person name="Wang J."/>
            <person name="Zhu Y."/>
            <person name="Liu G."/>
            <person name="Chen Q."/>
            <person name="Chen Z."/>
            <person name="Lan J."/>
            <person name="Che J."/>
            <person name="Ge C."/>
            <person name="Shi H."/>
            <person name="Pan Z."/>
            <person name="Liu X."/>
        </authorList>
    </citation>
    <scope>NUCLEOTIDE SEQUENCE [LARGE SCALE GENOMIC DNA]</scope>
    <source>
        <strain evidence="10">DSM 9887</strain>
    </source>
</reference>
<reference evidence="8 11" key="3">
    <citation type="submission" date="2019-06" db="EMBL/GenBank/DDBJ databases">
        <title>Whole genome shotgun sequence of Brevibacillus reuszeri NBRC 15719.</title>
        <authorList>
            <person name="Hosoyama A."/>
            <person name="Uohara A."/>
            <person name="Ohji S."/>
            <person name="Ichikawa N."/>
        </authorList>
    </citation>
    <scope>NUCLEOTIDE SEQUENCE [LARGE SCALE GENOMIC DNA]</scope>
    <source>
        <strain evidence="8 11">NBRC 15719</strain>
    </source>
</reference>
<dbReference type="PANTHER" id="PTHR31566">
    <property type="entry name" value="CYTOCHROME C BIOGENESIS PROTEIN CCS1, CHLOROPLASTIC"/>
    <property type="match status" value="1"/>
</dbReference>
<dbReference type="InterPro" id="IPR023494">
    <property type="entry name" value="Cyt_c_bgen_Ccs1/CcsB/ResB"/>
</dbReference>
<proteinExistence type="predicted"/>
<organism evidence="9 10">
    <name type="scientific">Brevibacillus reuszeri</name>
    <dbReference type="NCBI Taxonomy" id="54915"/>
    <lineage>
        <taxon>Bacteria</taxon>
        <taxon>Bacillati</taxon>
        <taxon>Bacillota</taxon>
        <taxon>Bacilli</taxon>
        <taxon>Bacillales</taxon>
        <taxon>Paenibacillaceae</taxon>
        <taxon>Brevibacillus</taxon>
    </lineage>
</organism>
<dbReference type="InterPro" id="IPR007816">
    <property type="entry name" value="ResB-like_domain"/>
</dbReference>
<dbReference type="EMBL" id="LGIQ01000009">
    <property type="protein sequence ID" value="KNB71124.1"/>
    <property type="molecule type" value="Genomic_DNA"/>
</dbReference>
<evidence type="ECO:0000256" key="6">
    <source>
        <dbReference type="SAM" id="Phobius"/>
    </source>
</evidence>
<dbReference type="Pfam" id="PF05140">
    <property type="entry name" value="ResB"/>
    <property type="match status" value="2"/>
</dbReference>
<feature type="transmembrane region" description="Helical" evidence="6">
    <location>
        <begin position="129"/>
        <end position="151"/>
    </location>
</feature>
<dbReference type="RefSeq" id="WP_049740158.1">
    <property type="nucleotide sequence ID" value="NZ_BJON01000002.1"/>
</dbReference>
<evidence type="ECO:0000256" key="3">
    <source>
        <dbReference type="ARBA" id="ARBA00022748"/>
    </source>
</evidence>
<feature type="domain" description="ResB-like" evidence="7">
    <location>
        <begin position="452"/>
        <end position="524"/>
    </location>
</feature>
<dbReference type="EMBL" id="BJON01000002">
    <property type="protein sequence ID" value="GED66614.1"/>
    <property type="molecule type" value="Genomic_DNA"/>
</dbReference>
<dbReference type="GO" id="GO:0017004">
    <property type="term" value="P:cytochrome complex assembly"/>
    <property type="evidence" value="ECO:0007669"/>
    <property type="project" value="UniProtKB-KW"/>
</dbReference>
<evidence type="ECO:0000256" key="1">
    <source>
        <dbReference type="ARBA" id="ARBA00004141"/>
    </source>
</evidence>
<evidence type="ECO:0000256" key="5">
    <source>
        <dbReference type="ARBA" id="ARBA00023136"/>
    </source>
</evidence>
<dbReference type="AlphaFoldDB" id="A0A0K9YQX5"/>
<evidence type="ECO:0000259" key="7">
    <source>
        <dbReference type="Pfam" id="PF05140"/>
    </source>
</evidence>
<name>A0A0K9YQX5_9BACL</name>
<accession>A0A0K9YQX5</accession>
<dbReference type="PATRIC" id="fig|54915.3.peg.3138"/>
<feature type="transmembrane region" description="Helical" evidence="6">
    <location>
        <begin position="474"/>
        <end position="492"/>
    </location>
</feature>
<evidence type="ECO:0000256" key="4">
    <source>
        <dbReference type="ARBA" id="ARBA00022989"/>
    </source>
</evidence>
<keyword evidence="2 6" id="KW-0812">Transmembrane</keyword>
<keyword evidence="11" id="KW-1185">Reference proteome</keyword>
<sequence length="542" mass="61399">MDQRKCECGHTNPVGTLLCESCGKPLDIVISEQTAFPDMRYEGMARRSQTYTKKIIDRVWNYFSSVKIAIGIIIVILVASAVGTIFPQQQYIPVPVPTEADVARFYTNTYGTLGTIYYQLGFHNLYSSWWFVTLLVMLGTSLVICSLDRVVPLYKALKKPRINQHKSFLKGQKLFAEGELAPGTDQAELLAGSAAALHKKGYRIFQTDRALMAEKGRFSRWGPYINHIGLILFLIGVLARSIPGFFLDEYVWVREGETVAIPNTPYYMKNLQYTTEYWSEDEMPVKLELNGGAIAKNYQTDAILYINKNAELPGAKPDLVEIKNGPIVVNHPMVYESLFLYQSGMQEMQLGALNFNLMDLKNGSKEVGKIKVDLYNPAQEQDIADGVKVRVLDYFPDFIMGKDGKPATKTNLPKNPMVAFEVLDQKNKLSEKMVYLQGSILTQKSDPKYGIEIKMPDLIDISGINVRMDKAVPLIYFGSFIFMIGVAMGFFWQHRRIWVQFQDGTILMAAHTNKNWFGLRREVDGLVEQMKFPVTIEEKSKA</sequence>
<dbReference type="STRING" id="54915.ADS79_20115"/>
<comment type="subcellular location">
    <subcellularLocation>
        <location evidence="1">Membrane</location>
        <topology evidence="1">Multi-pass membrane protein</topology>
    </subcellularLocation>
</comment>
<evidence type="ECO:0000313" key="8">
    <source>
        <dbReference type="EMBL" id="GED66614.1"/>
    </source>
</evidence>
<keyword evidence="3" id="KW-0201">Cytochrome c-type biogenesis</keyword>
<feature type="transmembrane region" description="Helical" evidence="6">
    <location>
        <begin position="221"/>
        <end position="239"/>
    </location>
</feature>
<evidence type="ECO:0000313" key="10">
    <source>
        <dbReference type="Proteomes" id="UP000036834"/>
    </source>
</evidence>
<feature type="domain" description="ResB-like" evidence="7">
    <location>
        <begin position="66"/>
        <end position="434"/>
    </location>
</feature>
<comment type="caution">
    <text evidence="9">The sequence shown here is derived from an EMBL/GenBank/DDBJ whole genome shotgun (WGS) entry which is preliminary data.</text>
</comment>
<dbReference type="Proteomes" id="UP000036834">
    <property type="component" value="Unassembled WGS sequence"/>
</dbReference>
<protein>
    <submittedName>
        <fullName evidence="8 9">Cytochrome C biogenesis protein</fullName>
    </submittedName>
</protein>
<dbReference type="PANTHER" id="PTHR31566:SF0">
    <property type="entry name" value="CYTOCHROME C BIOGENESIS PROTEIN CCS1, CHLOROPLASTIC"/>
    <property type="match status" value="1"/>
</dbReference>
<evidence type="ECO:0000313" key="11">
    <source>
        <dbReference type="Proteomes" id="UP000319578"/>
    </source>
</evidence>
<evidence type="ECO:0000256" key="2">
    <source>
        <dbReference type="ARBA" id="ARBA00022692"/>
    </source>
</evidence>
<gene>
    <name evidence="8" type="primary">resB</name>
    <name evidence="9" type="ORF">ADS79_20115</name>
    <name evidence="8" type="ORF">BRE01_03160</name>
</gene>